<dbReference type="CDD" id="cd01335">
    <property type="entry name" value="Radical_SAM"/>
    <property type="match status" value="1"/>
</dbReference>
<reference evidence="1" key="1">
    <citation type="journal article" date="2015" name="Nature">
        <title>Complex archaea that bridge the gap between prokaryotes and eukaryotes.</title>
        <authorList>
            <person name="Spang A."/>
            <person name="Saw J.H."/>
            <person name="Jorgensen S.L."/>
            <person name="Zaremba-Niedzwiedzka K."/>
            <person name="Martijn J."/>
            <person name="Lind A.E."/>
            <person name="van Eijk R."/>
            <person name="Schleper C."/>
            <person name="Guy L."/>
            <person name="Ettema T.J."/>
        </authorList>
    </citation>
    <scope>NUCLEOTIDE SEQUENCE</scope>
</reference>
<dbReference type="InterPro" id="IPR058240">
    <property type="entry name" value="rSAM_sf"/>
</dbReference>
<accession>A0A0F9AZN0</accession>
<protein>
    <recommendedName>
        <fullName evidence="2">Radical SAM core domain-containing protein</fullName>
    </recommendedName>
</protein>
<gene>
    <name evidence="1" type="ORF">LCGC14_2511640</name>
</gene>
<evidence type="ECO:0000313" key="1">
    <source>
        <dbReference type="EMBL" id="KKL14840.1"/>
    </source>
</evidence>
<dbReference type="AlphaFoldDB" id="A0A0F9AZN0"/>
<dbReference type="EMBL" id="LAZR01040297">
    <property type="protein sequence ID" value="KKL14840.1"/>
    <property type="molecule type" value="Genomic_DNA"/>
</dbReference>
<organism evidence="1">
    <name type="scientific">marine sediment metagenome</name>
    <dbReference type="NCBI Taxonomy" id="412755"/>
    <lineage>
        <taxon>unclassified sequences</taxon>
        <taxon>metagenomes</taxon>
        <taxon>ecological metagenomes</taxon>
    </lineage>
</organism>
<dbReference type="InterPro" id="IPR007197">
    <property type="entry name" value="rSAM"/>
</dbReference>
<evidence type="ECO:0008006" key="2">
    <source>
        <dbReference type="Google" id="ProtNLM"/>
    </source>
</evidence>
<proteinExistence type="predicted"/>
<sequence>MKKNVLIFNVDSKLPNLAIMRLAGWHKARGDDVSVGRCSGVPDLVYASSIFTWSKRERWQVAQLFPNAIVGGTGYANGIKLDQIVGCDAETLKPDYSFWPDYQHSIGFTTRGCRFNCKFCVVPKKEGRPQPVHTIADIWRGDPHPRNILLIDNDFFGQPKESWHARMKELQEGNFKVSFNQGINIRMMTEEAAEGLAQLDFYDDEFKYKRLYTAWDNLKDEARFKKGVETLARAGVSPKNLMVYMIIGFDPKETMEQVHYRFDEIHKLGAAAFPMVYRNPHGGDDKRPADLNIFYQWAASRLWQMVPWKEYRPWLDYLKKQEVREQQLSLLA</sequence>
<dbReference type="GO" id="GO:0003824">
    <property type="term" value="F:catalytic activity"/>
    <property type="evidence" value="ECO:0007669"/>
    <property type="project" value="InterPro"/>
</dbReference>
<dbReference type="GO" id="GO:0051536">
    <property type="term" value="F:iron-sulfur cluster binding"/>
    <property type="evidence" value="ECO:0007669"/>
    <property type="project" value="InterPro"/>
</dbReference>
<dbReference type="SFLD" id="SFLDS00029">
    <property type="entry name" value="Radical_SAM"/>
    <property type="match status" value="1"/>
</dbReference>
<dbReference type="SUPFAM" id="SSF102114">
    <property type="entry name" value="Radical SAM enzymes"/>
    <property type="match status" value="1"/>
</dbReference>
<comment type="caution">
    <text evidence="1">The sequence shown here is derived from an EMBL/GenBank/DDBJ whole genome shotgun (WGS) entry which is preliminary data.</text>
</comment>
<name>A0A0F9AZN0_9ZZZZ</name>